<keyword evidence="2" id="KW-1185">Reference proteome</keyword>
<organism evidence="1 2">
    <name type="scientific">Actinomadura rubrisoli</name>
    <dbReference type="NCBI Taxonomy" id="2530368"/>
    <lineage>
        <taxon>Bacteria</taxon>
        <taxon>Bacillati</taxon>
        <taxon>Actinomycetota</taxon>
        <taxon>Actinomycetes</taxon>
        <taxon>Streptosporangiales</taxon>
        <taxon>Thermomonosporaceae</taxon>
        <taxon>Actinomadura</taxon>
    </lineage>
</organism>
<gene>
    <name evidence="1" type="ORF">E1298_11760</name>
</gene>
<dbReference type="AlphaFoldDB" id="A0A4R5C0E5"/>
<proteinExistence type="predicted"/>
<sequence>MDIRLDAKKFHYPEMSIVAVNARTIAYEVPYPGGGGAQQVLGPGGSSSFGFRSRPSVEVTLVSIKKGTALISLSPGKPS</sequence>
<protein>
    <submittedName>
        <fullName evidence="1">Uncharacterized protein</fullName>
    </submittedName>
</protein>
<accession>A0A4R5C0E5</accession>
<evidence type="ECO:0000313" key="2">
    <source>
        <dbReference type="Proteomes" id="UP000294513"/>
    </source>
</evidence>
<dbReference type="EMBL" id="SMKU01000044">
    <property type="protein sequence ID" value="TDD91463.1"/>
    <property type="molecule type" value="Genomic_DNA"/>
</dbReference>
<dbReference type="RefSeq" id="WP_131892286.1">
    <property type="nucleotide sequence ID" value="NZ_SMKU01000044.1"/>
</dbReference>
<dbReference type="Proteomes" id="UP000294513">
    <property type="component" value="Unassembled WGS sequence"/>
</dbReference>
<name>A0A4R5C0E5_9ACTN</name>
<comment type="caution">
    <text evidence="1">The sequence shown here is derived from an EMBL/GenBank/DDBJ whole genome shotgun (WGS) entry which is preliminary data.</text>
</comment>
<dbReference type="OrthoDB" id="3699702at2"/>
<reference evidence="1 2" key="1">
    <citation type="submission" date="2019-03" db="EMBL/GenBank/DDBJ databases">
        <title>Draft genome sequences of novel Actinobacteria.</title>
        <authorList>
            <person name="Sahin N."/>
            <person name="Ay H."/>
            <person name="Saygin H."/>
        </authorList>
    </citation>
    <scope>NUCLEOTIDE SEQUENCE [LARGE SCALE GENOMIC DNA]</scope>
    <source>
        <strain evidence="1 2">H3C3</strain>
    </source>
</reference>
<evidence type="ECO:0000313" key="1">
    <source>
        <dbReference type="EMBL" id="TDD91463.1"/>
    </source>
</evidence>